<keyword evidence="4" id="KW-1185">Reference proteome</keyword>
<dbReference type="Pfam" id="PF00534">
    <property type="entry name" value="Glycos_transf_1"/>
    <property type="match status" value="1"/>
</dbReference>
<dbReference type="PANTHER" id="PTHR45947:SF3">
    <property type="entry name" value="SULFOQUINOVOSYL TRANSFERASE SQD2"/>
    <property type="match status" value="1"/>
</dbReference>
<dbReference type="PANTHER" id="PTHR45947">
    <property type="entry name" value="SULFOQUINOVOSYL TRANSFERASE SQD2"/>
    <property type="match status" value="1"/>
</dbReference>
<dbReference type="AlphaFoldDB" id="A0A3D8H6U1"/>
<accession>A0A3D8H6U1</accession>
<evidence type="ECO:0000259" key="2">
    <source>
        <dbReference type="Pfam" id="PF13439"/>
    </source>
</evidence>
<dbReference type="InterPro" id="IPR001296">
    <property type="entry name" value="Glyco_trans_1"/>
</dbReference>
<sequence length="346" mass="38908">MYPSPEAPYFGVFVKNSEEQLLSQGFTVNRVVIKTTGGSIFSKLKEYTKFFFLSFFKLLKSDFDVVYVHYAEHSLLPVCFARPWVKAPLVVNAHGDDILYESIISSLVKDTIKKSDLLVVPSDYFANFARHKYDHENIFVSPSGGIDTRLFRPIDVTNEDRRAFTIGFVSRIDQGKGWDVLLSALRILKSRGRGFNALVIGGGGQIQEFKKRIKGLELQDSVQYLGPKAHRDLPGYFNLMDVFVFPTTLPESLGLVGLEAMACGIPVIGSEIGGLPSYIEDHSNGLLFEPGDQHQLAKCIEFFMDSSELTLGMFKRSALNRSKQFDSKSVEVQMAKKLRDRFQCVD</sequence>
<dbReference type="SUPFAM" id="SSF53756">
    <property type="entry name" value="UDP-Glycosyltransferase/glycogen phosphorylase"/>
    <property type="match status" value="1"/>
</dbReference>
<gene>
    <name evidence="3" type="ORF">DXI23_01505</name>
</gene>
<dbReference type="Gene3D" id="3.40.50.2000">
    <property type="entry name" value="Glycogen Phosphorylase B"/>
    <property type="match status" value="2"/>
</dbReference>
<dbReference type="Pfam" id="PF13439">
    <property type="entry name" value="Glyco_transf_4"/>
    <property type="match status" value="1"/>
</dbReference>
<reference evidence="3 4" key="1">
    <citation type="submission" date="2018-08" db="EMBL/GenBank/DDBJ databases">
        <title>Genome sequence of Marinobacter flavimaris KCTC 12185.</title>
        <authorList>
            <person name="Chun J."/>
            <person name="Kim B.-Y."/>
            <person name="Choi S.-B."/>
            <person name="Kwak M.-J."/>
        </authorList>
    </citation>
    <scope>NUCLEOTIDE SEQUENCE [LARGE SCALE GENOMIC DNA]</scope>
    <source>
        <strain evidence="3 4">KCTC 12185</strain>
    </source>
</reference>
<comment type="caution">
    <text evidence="3">The sequence shown here is derived from an EMBL/GenBank/DDBJ whole genome shotgun (WGS) entry which is preliminary data.</text>
</comment>
<organism evidence="3 4">
    <name type="scientific">Marinobacter flavimaris</name>
    <dbReference type="NCBI Taxonomy" id="262076"/>
    <lineage>
        <taxon>Bacteria</taxon>
        <taxon>Pseudomonadati</taxon>
        <taxon>Pseudomonadota</taxon>
        <taxon>Gammaproteobacteria</taxon>
        <taxon>Pseudomonadales</taxon>
        <taxon>Marinobacteraceae</taxon>
        <taxon>Marinobacter</taxon>
    </lineage>
</organism>
<dbReference type="CDD" id="cd03801">
    <property type="entry name" value="GT4_PimA-like"/>
    <property type="match status" value="1"/>
</dbReference>
<dbReference type="InterPro" id="IPR028098">
    <property type="entry name" value="Glyco_trans_4-like_N"/>
</dbReference>
<evidence type="ECO:0000313" key="3">
    <source>
        <dbReference type="EMBL" id="RDU42387.1"/>
    </source>
</evidence>
<evidence type="ECO:0000259" key="1">
    <source>
        <dbReference type="Pfam" id="PF00534"/>
    </source>
</evidence>
<protein>
    <submittedName>
        <fullName evidence="3">Glycosyltransferase family 4 protein</fullName>
    </submittedName>
</protein>
<dbReference type="EMBL" id="QRDH01000001">
    <property type="protein sequence ID" value="RDU42387.1"/>
    <property type="molecule type" value="Genomic_DNA"/>
</dbReference>
<proteinExistence type="predicted"/>
<feature type="domain" description="Glycosyltransferase subfamily 4-like N-terminal" evidence="2">
    <location>
        <begin position="44"/>
        <end position="144"/>
    </location>
</feature>
<evidence type="ECO:0000313" key="4">
    <source>
        <dbReference type="Proteomes" id="UP000256431"/>
    </source>
</evidence>
<dbReference type="GO" id="GO:0016757">
    <property type="term" value="F:glycosyltransferase activity"/>
    <property type="evidence" value="ECO:0007669"/>
    <property type="project" value="InterPro"/>
</dbReference>
<dbReference type="InterPro" id="IPR050194">
    <property type="entry name" value="Glycosyltransferase_grp1"/>
</dbReference>
<name>A0A3D8H6U1_9GAMM</name>
<dbReference type="Proteomes" id="UP000256431">
    <property type="component" value="Unassembled WGS sequence"/>
</dbReference>
<feature type="domain" description="Glycosyl transferase family 1" evidence="1">
    <location>
        <begin position="158"/>
        <end position="309"/>
    </location>
</feature>
<keyword evidence="3" id="KW-0808">Transferase</keyword>